<dbReference type="OrthoDB" id="9811552at2"/>
<gene>
    <name evidence="5" type="ORF">AMD00_10220</name>
</gene>
<sequence length="277" mass="30409">MKKSLIILLLITSMILTACGGGDSDKAGNAGESTIDRVKKAGKLVVGTATGYAPFEMVNLKDEFVGYDIDTAKAIGKALDVKVEFKEYSFDGLIAALQVGEIDMIVSGMTITGPRALSVSFPNPYYQTKQVMLLPDTDKTTKSWKELDKKGKKIATIIGTTGQIFAKANFKNAEFKDYREMPAAALAMLSGQLDAVIYDESSVRIWQKQNGKSHILDENISAENLGIAVAHNDLVTVQWLNSFLYSYLGGPQELASRSYWFESDDWYGDINTKIEAE</sequence>
<dbReference type="STRING" id="263475.AMD00_10220"/>
<organism evidence="5 6">
    <name type="scientific">Viridibacillus arvi</name>
    <dbReference type="NCBI Taxonomy" id="263475"/>
    <lineage>
        <taxon>Bacteria</taxon>
        <taxon>Bacillati</taxon>
        <taxon>Bacillota</taxon>
        <taxon>Bacilli</taxon>
        <taxon>Bacillales</taxon>
        <taxon>Caryophanaceae</taxon>
        <taxon>Viridibacillus</taxon>
    </lineage>
</organism>
<dbReference type="Proteomes" id="UP000036867">
    <property type="component" value="Unassembled WGS sequence"/>
</dbReference>
<dbReference type="PANTHER" id="PTHR35936:SF17">
    <property type="entry name" value="ARGININE-BINDING EXTRACELLULAR PROTEIN ARTP"/>
    <property type="match status" value="1"/>
</dbReference>
<keyword evidence="1 2" id="KW-0732">Signal</keyword>
<dbReference type="InterPro" id="IPR001320">
    <property type="entry name" value="Iontro_rcpt_C"/>
</dbReference>
<evidence type="ECO:0000313" key="5">
    <source>
        <dbReference type="EMBL" id="KOO48796.1"/>
    </source>
</evidence>
<keyword evidence="6" id="KW-1185">Reference proteome</keyword>
<dbReference type="GO" id="GO:0015276">
    <property type="term" value="F:ligand-gated monoatomic ion channel activity"/>
    <property type="evidence" value="ECO:0007669"/>
    <property type="project" value="InterPro"/>
</dbReference>
<dbReference type="GeneID" id="301136473"/>
<feature type="chain" id="PRO_5038534983" description="ABC transporter substrate-binding protein" evidence="2">
    <location>
        <begin position="19"/>
        <end position="277"/>
    </location>
</feature>
<dbReference type="SMART" id="SM00079">
    <property type="entry name" value="PBPe"/>
    <property type="match status" value="1"/>
</dbReference>
<dbReference type="EMBL" id="LILB01000005">
    <property type="protein sequence ID" value="KOO48796.1"/>
    <property type="molecule type" value="Genomic_DNA"/>
</dbReference>
<dbReference type="SUPFAM" id="SSF53850">
    <property type="entry name" value="Periplasmic binding protein-like II"/>
    <property type="match status" value="1"/>
</dbReference>
<name>A0A0M0LCT0_9BACL</name>
<feature type="domain" description="Ionotropic glutamate receptor C-terminal" evidence="4">
    <location>
        <begin position="43"/>
        <end position="263"/>
    </location>
</feature>
<comment type="caution">
    <text evidence="5">The sequence shown here is derived from an EMBL/GenBank/DDBJ whole genome shotgun (WGS) entry which is preliminary data.</text>
</comment>
<dbReference type="PROSITE" id="PS51257">
    <property type="entry name" value="PROKAR_LIPOPROTEIN"/>
    <property type="match status" value="1"/>
</dbReference>
<dbReference type="Gene3D" id="3.40.190.10">
    <property type="entry name" value="Periplasmic binding protein-like II"/>
    <property type="match status" value="2"/>
</dbReference>
<dbReference type="SMART" id="SM00062">
    <property type="entry name" value="PBPb"/>
    <property type="match status" value="1"/>
</dbReference>
<proteinExistence type="predicted"/>
<dbReference type="PANTHER" id="PTHR35936">
    <property type="entry name" value="MEMBRANE-BOUND LYTIC MUREIN TRANSGLYCOSYLASE F"/>
    <property type="match status" value="1"/>
</dbReference>
<evidence type="ECO:0000259" key="4">
    <source>
        <dbReference type="SMART" id="SM00079"/>
    </source>
</evidence>
<feature type="domain" description="Solute-binding protein family 3/N-terminal" evidence="3">
    <location>
        <begin position="43"/>
        <end position="264"/>
    </location>
</feature>
<evidence type="ECO:0008006" key="7">
    <source>
        <dbReference type="Google" id="ProtNLM"/>
    </source>
</evidence>
<dbReference type="RefSeq" id="WP_083446204.1">
    <property type="nucleotide sequence ID" value="NZ_LILB01000005.1"/>
</dbReference>
<feature type="signal peptide" evidence="2">
    <location>
        <begin position="1"/>
        <end position="18"/>
    </location>
</feature>
<evidence type="ECO:0000256" key="1">
    <source>
        <dbReference type="ARBA" id="ARBA00022729"/>
    </source>
</evidence>
<dbReference type="GO" id="GO:0016020">
    <property type="term" value="C:membrane"/>
    <property type="evidence" value="ECO:0007669"/>
    <property type="project" value="InterPro"/>
</dbReference>
<accession>A0A0M0LCT0</accession>
<dbReference type="InterPro" id="IPR001638">
    <property type="entry name" value="Solute-binding_3/MltF_N"/>
</dbReference>
<dbReference type="AlphaFoldDB" id="A0A0M0LCT0"/>
<evidence type="ECO:0000256" key="2">
    <source>
        <dbReference type="SAM" id="SignalP"/>
    </source>
</evidence>
<evidence type="ECO:0000259" key="3">
    <source>
        <dbReference type="SMART" id="SM00062"/>
    </source>
</evidence>
<dbReference type="Pfam" id="PF00497">
    <property type="entry name" value="SBP_bac_3"/>
    <property type="match status" value="1"/>
</dbReference>
<reference evidence="6" key="1">
    <citation type="submission" date="2015-08" db="EMBL/GenBank/DDBJ databases">
        <title>Fjat-10028 dsm 16317.</title>
        <authorList>
            <person name="Liu B."/>
            <person name="Wang J."/>
            <person name="Zhu Y."/>
            <person name="Liu G."/>
            <person name="Chen Q."/>
            <person name="Chen Z."/>
            <person name="Lan J."/>
            <person name="Che J."/>
            <person name="Ge C."/>
            <person name="Shi H."/>
            <person name="Pan Z."/>
            <person name="Liu X."/>
        </authorList>
    </citation>
    <scope>NUCLEOTIDE SEQUENCE [LARGE SCALE GENOMIC DNA]</scope>
    <source>
        <strain evidence="6">DSM 16317</strain>
    </source>
</reference>
<evidence type="ECO:0000313" key="6">
    <source>
        <dbReference type="Proteomes" id="UP000036867"/>
    </source>
</evidence>
<protein>
    <recommendedName>
        <fullName evidence="7">ABC transporter substrate-binding protein</fullName>
    </recommendedName>
</protein>